<accession>A0A1M6V2U0</accession>
<dbReference type="RefSeq" id="WP_073124663.1">
    <property type="nucleotide sequence ID" value="NZ_FRAA01000008.1"/>
</dbReference>
<keyword evidence="2" id="KW-0378">Hydrolase</keyword>
<dbReference type="PANTHER" id="PTHR43695">
    <property type="entry name" value="PUTATIVE (AFU_ORTHOLOGUE AFUA_2G17250)-RELATED"/>
    <property type="match status" value="1"/>
</dbReference>
<dbReference type="SUPFAM" id="SSF52266">
    <property type="entry name" value="SGNH hydrolase"/>
    <property type="match status" value="1"/>
</dbReference>
<evidence type="ECO:0000313" key="5">
    <source>
        <dbReference type="Proteomes" id="UP000184474"/>
    </source>
</evidence>
<proteinExistence type="inferred from homology"/>
<sequence>MLKYFLIFLLTIWMSGCHQQESYTLHLVGDSTMADKKDPELNPEHGWGQVLPSYFDSAVTVVNHAVNGRSTKSFIEEGKWDRVKAQIKSGDYVFIQFGHNDQKSKDAERYTNPYTGYRNNLKTYVTEAHALGAKPVLFSSIVRRKFNEEGVLIDTHGVYPYVMRQLAIELDVPFVDMQWYSEQLVASMGDPKSKELYLWLEPGESSYKPEGKQDDTHFSKYGAQQMAQLAIKEMKNQGFPFVKYLKAENLKTNN</sequence>
<feature type="domain" description="SGNH hydrolase-type esterase" evidence="3">
    <location>
        <begin position="28"/>
        <end position="224"/>
    </location>
</feature>
<organism evidence="4 5">
    <name type="scientific">Reichenbachiella agariperforans</name>
    <dbReference type="NCBI Taxonomy" id="156994"/>
    <lineage>
        <taxon>Bacteria</taxon>
        <taxon>Pseudomonadati</taxon>
        <taxon>Bacteroidota</taxon>
        <taxon>Cytophagia</taxon>
        <taxon>Cytophagales</taxon>
        <taxon>Reichenbachiellaceae</taxon>
        <taxon>Reichenbachiella</taxon>
    </lineage>
</organism>
<dbReference type="STRING" id="156994.SAMN04488028_10899"/>
<dbReference type="GO" id="GO:0016788">
    <property type="term" value="F:hydrolase activity, acting on ester bonds"/>
    <property type="evidence" value="ECO:0007669"/>
    <property type="project" value="UniProtKB-ARBA"/>
</dbReference>
<dbReference type="CDD" id="cd01821">
    <property type="entry name" value="Rhamnogalacturan_acetylesterase_like"/>
    <property type="match status" value="1"/>
</dbReference>
<dbReference type="Pfam" id="PF13472">
    <property type="entry name" value="Lipase_GDSL_2"/>
    <property type="match status" value="1"/>
</dbReference>
<evidence type="ECO:0000256" key="1">
    <source>
        <dbReference type="ARBA" id="ARBA00008668"/>
    </source>
</evidence>
<evidence type="ECO:0000313" key="4">
    <source>
        <dbReference type="EMBL" id="SHK75827.1"/>
    </source>
</evidence>
<protein>
    <submittedName>
        <fullName evidence="4">Lysophospholipase L1</fullName>
    </submittedName>
</protein>
<dbReference type="PANTHER" id="PTHR43695:SF1">
    <property type="entry name" value="RHAMNOGALACTURONAN ACETYLESTERASE"/>
    <property type="match status" value="1"/>
</dbReference>
<dbReference type="EMBL" id="FRAA01000008">
    <property type="protein sequence ID" value="SHK75827.1"/>
    <property type="molecule type" value="Genomic_DNA"/>
</dbReference>
<keyword evidence="5" id="KW-1185">Reference proteome</keyword>
<dbReference type="AlphaFoldDB" id="A0A1M6V2U0"/>
<evidence type="ECO:0000256" key="2">
    <source>
        <dbReference type="ARBA" id="ARBA00022801"/>
    </source>
</evidence>
<reference evidence="5" key="1">
    <citation type="submission" date="2016-11" db="EMBL/GenBank/DDBJ databases">
        <authorList>
            <person name="Varghese N."/>
            <person name="Submissions S."/>
        </authorList>
    </citation>
    <scope>NUCLEOTIDE SEQUENCE [LARGE SCALE GENOMIC DNA]</scope>
    <source>
        <strain evidence="5">DSM 26134</strain>
    </source>
</reference>
<gene>
    <name evidence="4" type="ORF">SAMN04488028_10899</name>
</gene>
<dbReference type="PROSITE" id="PS51257">
    <property type="entry name" value="PROKAR_LIPOPROTEIN"/>
    <property type="match status" value="1"/>
</dbReference>
<name>A0A1M6V2U0_REIAG</name>
<dbReference type="InterPro" id="IPR037459">
    <property type="entry name" value="RhgT-like"/>
</dbReference>
<evidence type="ECO:0000259" key="3">
    <source>
        <dbReference type="Pfam" id="PF13472"/>
    </source>
</evidence>
<dbReference type="Proteomes" id="UP000184474">
    <property type="component" value="Unassembled WGS sequence"/>
</dbReference>
<dbReference type="InterPro" id="IPR036514">
    <property type="entry name" value="SGNH_hydro_sf"/>
</dbReference>
<comment type="similarity">
    <text evidence="1">Belongs to the 'GDSL' lipolytic enzyme family.</text>
</comment>
<dbReference type="Gene3D" id="3.40.50.1110">
    <property type="entry name" value="SGNH hydrolase"/>
    <property type="match status" value="1"/>
</dbReference>
<dbReference type="InterPro" id="IPR013830">
    <property type="entry name" value="SGNH_hydro"/>
</dbReference>